<dbReference type="AlphaFoldDB" id="A0A200QX41"/>
<feature type="region of interest" description="Disordered" evidence="1">
    <location>
        <begin position="1"/>
        <end position="92"/>
    </location>
</feature>
<dbReference type="Proteomes" id="UP000195402">
    <property type="component" value="Unassembled WGS sequence"/>
</dbReference>
<dbReference type="InParanoid" id="A0A200QX41"/>
<evidence type="ECO:0000313" key="2">
    <source>
        <dbReference type="EMBL" id="OVA15018.1"/>
    </source>
</evidence>
<protein>
    <submittedName>
        <fullName evidence="2">Uncharacterized protein</fullName>
    </submittedName>
</protein>
<reference evidence="2 3" key="1">
    <citation type="journal article" date="2017" name="Mol. Plant">
        <title>The Genome of Medicinal Plant Macleaya cordata Provides New Insights into Benzylisoquinoline Alkaloids Metabolism.</title>
        <authorList>
            <person name="Liu X."/>
            <person name="Liu Y."/>
            <person name="Huang P."/>
            <person name="Ma Y."/>
            <person name="Qing Z."/>
            <person name="Tang Q."/>
            <person name="Cao H."/>
            <person name="Cheng P."/>
            <person name="Zheng Y."/>
            <person name="Yuan Z."/>
            <person name="Zhou Y."/>
            <person name="Liu J."/>
            <person name="Tang Z."/>
            <person name="Zhuo Y."/>
            <person name="Zhang Y."/>
            <person name="Yu L."/>
            <person name="Huang J."/>
            <person name="Yang P."/>
            <person name="Peng Q."/>
            <person name="Zhang J."/>
            <person name="Jiang W."/>
            <person name="Zhang Z."/>
            <person name="Lin K."/>
            <person name="Ro D.K."/>
            <person name="Chen X."/>
            <person name="Xiong X."/>
            <person name="Shang Y."/>
            <person name="Huang S."/>
            <person name="Zeng J."/>
        </authorList>
    </citation>
    <scope>NUCLEOTIDE SEQUENCE [LARGE SCALE GENOMIC DNA]</scope>
    <source>
        <strain evidence="3">cv. BLH2017</strain>
        <tissue evidence="2">Root</tissue>
    </source>
</reference>
<organism evidence="2 3">
    <name type="scientific">Macleaya cordata</name>
    <name type="common">Five-seeded plume-poppy</name>
    <name type="synonym">Bocconia cordata</name>
    <dbReference type="NCBI Taxonomy" id="56857"/>
    <lineage>
        <taxon>Eukaryota</taxon>
        <taxon>Viridiplantae</taxon>
        <taxon>Streptophyta</taxon>
        <taxon>Embryophyta</taxon>
        <taxon>Tracheophyta</taxon>
        <taxon>Spermatophyta</taxon>
        <taxon>Magnoliopsida</taxon>
        <taxon>Ranunculales</taxon>
        <taxon>Papaveraceae</taxon>
        <taxon>Papaveroideae</taxon>
        <taxon>Macleaya</taxon>
    </lineage>
</organism>
<feature type="compositionally biased region" description="Polar residues" evidence="1">
    <location>
        <begin position="46"/>
        <end position="65"/>
    </location>
</feature>
<evidence type="ECO:0000313" key="3">
    <source>
        <dbReference type="Proteomes" id="UP000195402"/>
    </source>
</evidence>
<dbReference type="STRING" id="56857.A0A200QX41"/>
<keyword evidence="3" id="KW-1185">Reference proteome</keyword>
<dbReference type="OrthoDB" id="20729at2759"/>
<comment type="caution">
    <text evidence="2">The sequence shown here is derived from an EMBL/GenBank/DDBJ whole genome shotgun (WGS) entry which is preliminary data.</text>
</comment>
<sequence length="92" mass="9380">MGTLSYSPSASSLADMPVAPYPVGSSLATLAPSSSSSDLRPEFITGPNNSFLTRMPSSSNTSSGSVRHPSVQLSGQSPTSSRGSSIPKTIPH</sequence>
<name>A0A200QX41_MACCD</name>
<dbReference type="EMBL" id="MVGT01000924">
    <property type="protein sequence ID" value="OVA15018.1"/>
    <property type="molecule type" value="Genomic_DNA"/>
</dbReference>
<feature type="compositionally biased region" description="Low complexity" evidence="1">
    <location>
        <begin position="74"/>
        <end position="85"/>
    </location>
</feature>
<feature type="compositionally biased region" description="Polar residues" evidence="1">
    <location>
        <begin position="1"/>
        <end position="12"/>
    </location>
</feature>
<gene>
    <name evidence="2" type="ORF">BVC80_949g24</name>
</gene>
<evidence type="ECO:0000256" key="1">
    <source>
        <dbReference type="SAM" id="MobiDB-lite"/>
    </source>
</evidence>
<accession>A0A200QX41</accession>
<proteinExistence type="predicted"/>
<feature type="compositionally biased region" description="Low complexity" evidence="1">
    <location>
        <begin position="25"/>
        <end position="37"/>
    </location>
</feature>